<gene>
    <name evidence="2" type="ORF">GCM10025864_28500</name>
</gene>
<evidence type="ECO:0000259" key="1">
    <source>
        <dbReference type="Pfam" id="PF19320"/>
    </source>
</evidence>
<dbReference type="Proteomes" id="UP001157091">
    <property type="component" value="Unassembled WGS sequence"/>
</dbReference>
<feature type="domain" description="Galactofuranosyltransferase-2 C-terminal" evidence="1">
    <location>
        <begin position="81"/>
        <end position="152"/>
    </location>
</feature>
<organism evidence="2 3">
    <name type="scientific">Luteimicrobium album</name>
    <dbReference type="NCBI Taxonomy" id="1054550"/>
    <lineage>
        <taxon>Bacteria</taxon>
        <taxon>Bacillati</taxon>
        <taxon>Actinomycetota</taxon>
        <taxon>Actinomycetes</taxon>
        <taxon>Micrococcales</taxon>
        <taxon>Luteimicrobium</taxon>
    </lineage>
</organism>
<reference evidence="3" key="1">
    <citation type="journal article" date="2019" name="Int. J. Syst. Evol. Microbiol.">
        <title>The Global Catalogue of Microorganisms (GCM) 10K type strain sequencing project: providing services to taxonomists for standard genome sequencing and annotation.</title>
        <authorList>
            <consortium name="The Broad Institute Genomics Platform"/>
            <consortium name="The Broad Institute Genome Sequencing Center for Infectious Disease"/>
            <person name="Wu L."/>
            <person name="Ma J."/>
        </authorList>
    </citation>
    <scope>NUCLEOTIDE SEQUENCE [LARGE SCALE GENOMIC DNA]</scope>
    <source>
        <strain evidence="3">NBRC 106348</strain>
    </source>
</reference>
<protein>
    <recommendedName>
        <fullName evidence="1">Galactofuranosyltransferase-2 C-terminal domain-containing protein</fullName>
    </recommendedName>
</protein>
<proteinExistence type="predicted"/>
<evidence type="ECO:0000313" key="2">
    <source>
        <dbReference type="EMBL" id="GMA25091.1"/>
    </source>
</evidence>
<dbReference type="EMBL" id="BSUK01000001">
    <property type="protein sequence ID" value="GMA25091.1"/>
    <property type="molecule type" value="Genomic_DNA"/>
</dbReference>
<name>A0ABQ6I2X6_9MICO</name>
<comment type="caution">
    <text evidence="2">The sequence shown here is derived from an EMBL/GenBank/DDBJ whole genome shotgun (WGS) entry which is preliminary data.</text>
</comment>
<accession>A0ABQ6I2X6</accession>
<dbReference type="Gene3D" id="3.90.550.60">
    <property type="match status" value="1"/>
</dbReference>
<dbReference type="Pfam" id="PF19320">
    <property type="entry name" value="GlfT2_domain3"/>
    <property type="match status" value="1"/>
</dbReference>
<keyword evidence="3" id="KW-1185">Reference proteome</keyword>
<dbReference type="InterPro" id="IPR045699">
    <property type="entry name" value="GlfT2_C"/>
</dbReference>
<sequence length="262" mass="27524">MVPAGATSDLGLAAPYFLKWDDAEYGLRAGRTGYTVRTLPGFAVHHPTWATKGTSSSWSSWPLHRNRIATAAAYGGGRGVLADSFVHQVKHVLSLQYATAELWNAALAEALDGPGWLDDDLTSVRPRAQALLDDAPQTPVVALPTPSARPAAGGTPVPARKAALRAVVGLVRPAATGGGSSVAALAGPSAFGWTDGLGRDAVVFDDGSAPLVRDPRRARRALARILLLHARAAVRWGALRRAYARALPASSSIEAWRGRFDA</sequence>
<evidence type="ECO:0000313" key="3">
    <source>
        <dbReference type="Proteomes" id="UP001157091"/>
    </source>
</evidence>